<protein>
    <submittedName>
        <fullName evidence="1">Membrane-fusion protein-like protein</fullName>
    </submittedName>
</protein>
<accession>A0A380HNB6</accession>
<gene>
    <name evidence="1" type="ORF">NCTC7688_02376</name>
</gene>
<dbReference type="GO" id="GO:0015562">
    <property type="term" value="F:efflux transmembrane transporter activity"/>
    <property type="evidence" value="ECO:0007669"/>
    <property type="project" value="TreeGrafter"/>
</dbReference>
<dbReference type="AlphaFoldDB" id="A0A380HNB6"/>
<name>A0A380HNB6_STASA</name>
<evidence type="ECO:0000313" key="2">
    <source>
        <dbReference type="Proteomes" id="UP000254707"/>
    </source>
</evidence>
<dbReference type="Gene3D" id="2.40.420.20">
    <property type="match status" value="1"/>
</dbReference>
<reference evidence="1 2" key="1">
    <citation type="submission" date="2018-06" db="EMBL/GenBank/DDBJ databases">
        <authorList>
            <consortium name="Pathogen Informatics"/>
            <person name="Doyle S."/>
        </authorList>
    </citation>
    <scope>NUCLEOTIDE SEQUENCE [LARGE SCALE GENOMIC DNA]</scope>
    <source>
        <strain evidence="1 2">NCTC7688</strain>
    </source>
</reference>
<organism evidence="1 2">
    <name type="scientific">Staphylococcus saprophyticus</name>
    <dbReference type="NCBI Taxonomy" id="29385"/>
    <lineage>
        <taxon>Bacteria</taxon>
        <taxon>Bacillati</taxon>
        <taxon>Bacillota</taxon>
        <taxon>Bacilli</taxon>
        <taxon>Bacillales</taxon>
        <taxon>Staphylococcaceae</taxon>
        <taxon>Staphylococcus</taxon>
    </lineage>
</organism>
<dbReference type="PANTHER" id="PTHR30469">
    <property type="entry name" value="MULTIDRUG RESISTANCE PROTEIN MDTA"/>
    <property type="match status" value="1"/>
</dbReference>
<sequence length="310" mass="35811">MRKFLIFITLLALFCSITLLSWLYLTKSHTEHPHTVETLKIQYKEPQHFTGIQSPSQLTNIFFDSNKGIIHNWFVKNEEHVKKNQPLFEYYNVDIEHQITSKQKYLAHLNNIDPLKYPTISLERNRTQHEIETLQTQLRTTIYASMDGQIAINQHVPSQNNGLILQIFNPSAIIKAKVPESIVNTLELKDKVHICIDPGHSFTGTVNFISKLPLNTEANTKSSQYHVEISSTPDIKFGRHLRVEKPNYTIEIPKTAIYKKQFVFLQRNKKFIKRVIKTEKLGNNKDMKVIQGLNVGDTIAKNANHVLSKN</sequence>
<dbReference type="Proteomes" id="UP000254707">
    <property type="component" value="Unassembled WGS sequence"/>
</dbReference>
<dbReference type="EMBL" id="UHED01000001">
    <property type="protein sequence ID" value="SUM84234.1"/>
    <property type="molecule type" value="Genomic_DNA"/>
</dbReference>
<dbReference type="GO" id="GO:1990281">
    <property type="term" value="C:efflux pump complex"/>
    <property type="evidence" value="ECO:0007669"/>
    <property type="project" value="TreeGrafter"/>
</dbReference>
<evidence type="ECO:0000313" key="1">
    <source>
        <dbReference type="EMBL" id="SUM84234.1"/>
    </source>
</evidence>
<proteinExistence type="predicted"/>